<dbReference type="InterPro" id="IPR050810">
    <property type="entry name" value="Bact_Secretion_Sys_Channel"/>
</dbReference>
<reference evidence="4 6" key="1">
    <citation type="submission" date="2016-06" db="EMBL/GenBank/DDBJ databases">
        <authorList>
            <person name="Kjaerup R.B."/>
            <person name="Dalgaard T.S."/>
            <person name="Juul-Madsen H.R."/>
        </authorList>
    </citation>
    <scope>NUCLEOTIDE SEQUENCE [LARGE SCALE GENOMIC DNA]</scope>
    <source>
        <strain evidence="4">Orrdi1</strain>
    </source>
</reference>
<protein>
    <submittedName>
        <fullName evidence="4">Ortholog of Bordetella pertussis (BX470248) BP1829</fullName>
    </submittedName>
</protein>
<evidence type="ECO:0000256" key="2">
    <source>
        <dbReference type="ARBA" id="ARBA00022729"/>
    </source>
</evidence>
<evidence type="ECO:0000313" key="5">
    <source>
        <dbReference type="EMBL" id="SOE49227.1"/>
    </source>
</evidence>
<dbReference type="AlphaFoldDB" id="A0A1C3K8W8"/>
<keyword evidence="3" id="KW-0472">Membrane</keyword>
<evidence type="ECO:0000313" key="4">
    <source>
        <dbReference type="EMBL" id="SBT27855.1"/>
    </source>
</evidence>
<dbReference type="GO" id="GO:0015627">
    <property type="term" value="C:type II protein secretion system complex"/>
    <property type="evidence" value="ECO:0007669"/>
    <property type="project" value="TreeGrafter"/>
</dbReference>
<dbReference type="RefSeq" id="WP_098020889.1">
    <property type="nucleotide sequence ID" value="NZ_LT907988.1"/>
</dbReference>
<gene>
    <name evidence="4" type="ORF">ODI_02147</name>
    <name evidence="5" type="ORF">ODI_R1931</name>
</gene>
<dbReference type="PANTHER" id="PTHR30332">
    <property type="entry name" value="PROBABLE GENERAL SECRETION PATHWAY PROTEIN D"/>
    <property type="match status" value="1"/>
</dbReference>
<accession>A0A1C3K8W8</accession>
<evidence type="ECO:0000313" key="6">
    <source>
        <dbReference type="Proteomes" id="UP000078558"/>
    </source>
</evidence>
<organism evidence="4 6">
    <name type="scientific">Orrella dioscoreae</name>
    <dbReference type="NCBI Taxonomy" id="1851544"/>
    <lineage>
        <taxon>Bacteria</taxon>
        <taxon>Pseudomonadati</taxon>
        <taxon>Pseudomonadota</taxon>
        <taxon>Betaproteobacteria</taxon>
        <taxon>Burkholderiales</taxon>
        <taxon>Alcaligenaceae</taxon>
        <taxon>Orrella</taxon>
    </lineage>
</organism>
<keyword evidence="6" id="KW-1185">Reference proteome</keyword>
<dbReference type="OrthoDB" id="8869029at2"/>
<proteinExistence type="predicted"/>
<comment type="subcellular location">
    <subcellularLocation>
        <location evidence="1">Membrane</location>
    </subcellularLocation>
</comment>
<evidence type="ECO:0000256" key="3">
    <source>
        <dbReference type="ARBA" id="ARBA00023136"/>
    </source>
</evidence>
<dbReference type="KEGG" id="odi:ODI_R1931"/>
<dbReference type="Proteomes" id="UP000078558">
    <property type="component" value="Chromosome I"/>
</dbReference>
<dbReference type="EMBL" id="LT907988">
    <property type="protein sequence ID" value="SOE49227.1"/>
    <property type="molecule type" value="Genomic_DNA"/>
</dbReference>
<dbReference type="STRING" id="1851544.ODI_02147"/>
<name>A0A1C3K8W8_9BURK</name>
<sequence>MSTASVSRVCRGLLLLGAWQGLSACALVQRLDERLLDGERRQETLRAGHDAFARSVTDTALRRGGQHVARAWLAGRAQPLAREVTLPAALRRDVNTTLLFADGQANLLVLAERISRATGLPVRVQPDALLPQEQFLPRLAAGATGAPMVALPTQASFGDGPRPLPDVLDALSWRLGVHWRYREGVVEFFRVETRVFDVRLLSLDARADARLGRRGQDEPGGFESASSTALTAGEPDGLAALTRRIEPFLSRAGVIAAPAGGAGSVIVTDTRDALDRVARFLETENRNLTRRVRLVFEEVTLIADRQNEGGIDWQVLHRSGRAAASLAGAASGSVTEGASLGAALVGGGAEGSQALVSALARMGTVLRHTRVPVYTLNRRPVTHAVRTTFSYIDQAQTASGGAIVGAPLGSALPSVSVTQKQETTGTFLTLLPDAQADGQILLSVSYDSTVAQPLQTVTLGAEENQVRIQQLTVDGSGTVQQVALRPGQAMIIAGFDRSQDDAQRSRPLEGWPLLAGGRDRLSGQRATTLVMVSAEVEEGF</sequence>
<keyword evidence="2" id="KW-0732">Signal</keyword>
<reference evidence="5 6" key="2">
    <citation type="submission" date="2017-08" db="EMBL/GenBank/DDBJ databases">
        <authorList>
            <person name="de Groot N.N."/>
        </authorList>
    </citation>
    <scope>NUCLEOTIDE SEQUENCE [LARGE SCALE GENOMIC DNA]</scope>
    <source>
        <strain evidence="5">Orrdi1</strain>
    </source>
</reference>
<dbReference type="GO" id="GO:0009306">
    <property type="term" value="P:protein secretion"/>
    <property type="evidence" value="ECO:0007669"/>
    <property type="project" value="TreeGrafter"/>
</dbReference>
<dbReference type="GO" id="GO:0016020">
    <property type="term" value="C:membrane"/>
    <property type="evidence" value="ECO:0007669"/>
    <property type="project" value="UniProtKB-SubCell"/>
</dbReference>
<dbReference type="EMBL" id="FLRC01000056">
    <property type="protein sequence ID" value="SBT27855.1"/>
    <property type="molecule type" value="Genomic_DNA"/>
</dbReference>
<evidence type="ECO:0000256" key="1">
    <source>
        <dbReference type="ARBA" id="ARBA00004370"/>
    </source>
</evidence>
<dbReference type="PANTHER" id="PTHR30332:SF24">
    <property type="entry name" value="SECRETIN GSPD-RELATED"/>
    <property type="match status" value="1"/>
</dbReference>